<evidence type="ECO:0000256" key="4">
    <source>
        <dbReference type="ARBA" id="ARBA00024208"/>
    </source>
</evidence>
<dbReference type="KEGG" id="dcr:108207715"/>
<feature type="compositionally biased region" description="Basic and acidic residues" evidence="6">
    <location>
        <begin position="695"/>
        <end position="706"/>
    </location>
</feature>
<feature type="compositionally biased region" description="Basic residues" evidence="6">
    <location>
        <begin position="708"/>
        <end position="721"/>
    </location>
</feature>
<dbReference type="Proteomes" id="UP000077755">
    <property type="component" value="Chromosome 2"/>
</dbReference>
<protein>
    <recommendedName>
        <fullName evidence="9">Nuclear matrix constituent protein 1-like protein</fullName>
    </recommendedName>
</protein>
<feature type="compositionally biased region" description="Low complexity" evidence="6">
    <location>
        <begin position="726"/>
        <end position="737"/>
    </location>
</feature>
<dbReference type="EMBL" id="CP093344">
    <property type="protein sequence ID" value="WOG89252.1"/>
    <property type="molecule type" value="Genomic_DNA"/>
</dbReference>
<dbReference type="AlphaFoldDB" id="A0AAF1AQJ8"/>
<feature type="compositionally biased region" description="Polar residues" evidence="6">
    <location>
        <begin position="623"/>
        <end position="652"/>
    </location>
</feature>
<dbReference type="SUPFAM" id="SSF90257">
    <property type="entry name" value="Myosin rod fragments"/>
    <property type="match status" value="1"/>
</dbReference>
<keyword evidence="1 5" id="KW-0175">Coiled coil</keyword>
<feature type="compositionally biased region" description="Basic and acidic residues" evidence="6">
    <location>
        <begin position="653"/>
        <end position="663"/>
    </location>
</feature>
<evidence type="ECO:0000256" key="1">
    <source>
        <dbReference type="ARBA" id="ARBA00023054"/>
    </source>
</evidence>
<proteinExistence type="inferred from homology"/>
<evidence type="ECO:0000313" key="7">
    <source>
        <dbReference type="EMBL" id="WOG89252.1"/>
    </source>
</evidence>
<dbReference type="InterPro" id="IPR040418">
    <property type="entry name" value="CRWN"/>
</dbReference>
<evidence type="ECO:0000256" key="5">
    <source>
        <dbReference type="SAM" id="Coils"/>
    </source>
</evidence>
<dbReference type="GO" id="GO:0006997">
    <property type="term" value="P:nucleus organization"/>
    <property type="evidence" value="ECO:0007669"/>
    <property type="project" value="InterPro"/>
</dbReference>
<keyword evidence="8" id="KW-1185">Reference proteome</keyword>
<dbReference type="PANTHER" id="PTHR31908:SF11">
    <property type="entry name" value="PROTEIN CROWDED NUCLEI 1"/>
    <property type="match status" value="1"/>
</dbReference>
<feature type="region of interest" description="Disordered" evidence="6">
    <location>
        <begin position="526"/>
        <end position="553"/>
    </location>
</feature>
<organism evidence="7 8">
    <name type="scientific">Daucus carota subsp. sativus</name>
    <name type="common">Carrot</name>
    <dbReference type="NCBI Taxonomy" id="79200"/>
    <lineage>
        <taxon>Eukaryota</taxon>
        <taxon>Viridiplantae</taxon>
        <taxon>Streptophyta</taxon>
        <taxon>Embryophyta</taxon>
        <taxon>Tracheophyta</taxon>
        <taxon>Spermatophyta</taxon>
        <taxon>Magnoliopsida</taxon>
        <taxon>eudicotyledons</taxon>
        <taxon>Gunneridae</taxon>
        <taxon>Pentapetalae</taxon>
        <taxon>asterids</taxon>
        <taxon>campanulids</taxon>
        <taxon>Apiales</taxon>
        <taxon>Apiaceae</taxon>
        <taxon>Apioideae</taxon>
        <taxon>Scandiceae</taxon>
        <taxon>Daucinae</taxon>
        <taxon>Daucus</taxon>
        <taxon>Daucus sect. Daucus</taxon>
    </lineage>
</organism>
<evidence type="ECO:0000313" key="8">
    <source>
        <dbReference type="Proteomes" id="UP000077755"/>
    </source>
</evidence>
<gene>
    <name evidence="7" type="ORF">DCAR_0208489</name>
</gene>
<reference evidence="7" key="1">
    <citation type="journal article" date="2016" name="Nat. Genet.">
        <title>A high-quality carrot genome assembly provides new insights into carotenoid accumulation and asterid genome evolution.</title>
        <authorList>
            <person name="Iorizzo M."/>
            <person name="Ellison S."/>
            <person name="Senalik D."/>
            <person name="Zeng P."/>
            <person name="Satapoomin P."/>
            <person name="Huang J."/>
            <person name="Bowman M."/>
            <person name="Iovene M."/>
            <person name="Sanseverino W."/>
            <person name="Cavagnaro P."/>
            <person name="Yildiz M."/>
            <person name="Macko-Podgorni A."/>
            <person name="Moranska E."/>
            <person name="Grzebelus E."/>
            <person name="Grzebelus D."/>
            <person name="Ashrafi H."/>
            <person name="Zheng Z."/>
            <person name="Cheng S."/>
            <person name="Spooner D."/>
            <person name="Van Deynze A."/>
            <person name="Simon P."/>
        </authorList>
    </citation>
    <scope>NUCLEOTIDE SEQUENCE</scope>
    <source>
        <tissue evidence="7">Leaf</tissue>
    </source>
</reference>
<dbReference type="PANTHER" id="PTHR31908">
    <property type="entry name" value="PROTEIN CROWDED NUCLEI 4"/>
    <property type="match status" value="1"/>
</dbReference>
<feature type="coiled-coil region" evidence="5">
    <location>
        <begin position="33"/>
        <end position="67"/>
    </location>
</feature>
<evidence type="ECO:0000256" key="3">
    <source>
        <dbReference type="ARBA" id="ARBA00024186"/>
    </source>
</evidence>
<feature type="coiled-coil region" evidence="5">
    <location>
        <begin position="177"/>
        <end position="476"/>
    </location>
</feature>
<evidence type="ECO:0008006" key="9">
    <source>
        <dbReference type="Google" id="ProtNLM"/>
    </source>
</evidence>
<evidence type="ECO:0000256" key="6">
    <source>
        <dbReference type="SAM" id="MobiDB-lite"/>
    </source>
</evidence>
<name>A0AAF1AQJ8_DAUCS</name>
<comment type="similarity">
    <text evidence="4">Belongs to the CRWN family.</text>
</comment>
<comment type="subcellular location">
    <subcellularLocation>
        <location evidence="3">Nucleus lamina</location>
    </subcellularLocation>
</comment>
<sequence>MRKKLSELENELYDYQYQMGLLLMERKEWIANYEKLQQAFAETRDSLNQKQAAISDMEKREEDLRKALGVEKQYVVDLEKTLHKMHSQHAEIKFTSDLKLVEANALVRGIRDKSLEAESKLRAADAKDVDLSRKNLEIDRKLNEVDVKEDELQRERLSFNSEREAQTSDICKQRDDLWKWERKLQEGEQKLEDVQRLLDQREKLADIRKRVEELTFREKESDAKRKGLEIKEKELLELEEKLNVRANSMEEKVSKREQDLYRKTARLKEREKDFESKLTDLKEKEKSLKVEEEKTEKEKEKIILEEERLFSLKAQIEKSREDMEEERQRIKNESEILKLTEEERLGHSLLQLELKQEIDKCKSQREQLLEEREDLKQERDRFEKEWEHLDERIRLSDEERDKEIKEINYLKGVVAKEMEEVRLESSRIENEKQEIKTNQMHLDEKWIEMRRNNDELVSLSNKLKELREQFFKEKEQFLTFVEKHKSCKNCGDPFPEFVHSNLQSPASLDAMKTPTLPHLTDLYSKGHGSIHDRPGSEATSRAVDSGSPASTGTMSWLQKCTSKILTLSTGKKNDPAYTNHNFSTKHVHLESPLERLYSSDDSELQFGVAEDNLDLKQMQSNNSIREVGNGSNPDVNEQSKSNGEPHNVVEASQHSDQKLDPPRRGKRGRGKANVRHTVKTNVTDVKLRGNVPELNKNEHTKRDQAGRKMQRKRSRPYSSRRKQSDSDYTYSGGDSDSNITLGRRKRRNIVVPPLQTTSAQPYNSPVQTTSGQRYSFRQRGT</sequence>
<feature type="compositionally biased region" description="Polar residues" evidence="6">
    <location>
        <begin position="754"/>
        <end position="775"/>
    </location>
</feature>
<feature type="compositionally biased region" description="Basic residues" evidence="6">
    <location>
        <begin position="664"/>
        <end position="678"/>
    </location>
</feature>
<keyword evidence="2" id="KW-0539">Nucleus</keyword>
<reference evidence="7" key="2">
    <citation type="submission" date="2022-03" db="EMBL/GenBank/DDBJ databases">
        <title>Draft title - Genomic analysis of global carrot germplasm unveils the trajectory of domestication and the origin of high carotenoid orange carrot.</title>
        <authorList>
            <person name="Iorizzo M."/>
            <person name="Ellison S."/>
            <person name="Senalik D."/>
            <person name="Macko-Podgorni A."/>
            <person name="Grzebelus D."/>
            <person name="Bostan H."/>
            <person name="Rolling W."/>
            <person name="Curaba J."/>
            <person name="Simon P."/>
        </authorList>
    </citation>
    <scope>NUCLEOTIDE SEQUENCE</scope>
    <source>
        <tissue evidence="7">Leaf</tissue>
    </source>
</reference>
<feature type="region of interest" description="Disordered" evidence="6">
    <location>
        <begin position="623"/>
        <end position="781"/>
    </location>
</feature>
<accession>A0AAF1AQJ8</accession>
<dbReference type="GO" id="GO:0005652">
    <property type="term" value="C:nuclear lamina"/>
    <property type="evidence" value="ECO:0007669"/>
    <property type="project" value="UniProtKB-SubCell"/>
</dbReference>
<evidence type="ECO:0000256" key="2">
    <source>
        <dbReference type="ARBA" id="ARBA00023242"/>
    </source>
</evidence>